<dbReference type="AlphaFoldDB" id="A0A2P6N1Q2"/>
<comment type="caution">
    <text evidence="3">The sequence shown here is derived from an EMBL/GenBank/DDBJ whole genome shotgun (WGS) entry which is preliminary data.</text>
</comment>
<feature type="domain" description="GRAM" evidence="2">
    <location>
        <begin position="231"/>
        <end position="295"/>
    </location>
</feature>
<evidence type="ECO:0000313" key="4">
    <source>
        <dbReference type="Proteomes" id="UP000241769"/>
    </source>
</evidence>
<dbReference type="InterPro" id="IPR004182">
    <property type="entry name" value="GRAM"/>
</dbReference>
<dbReference type="Gene3D" id="2.30.29.30">
    <property type="entry name" value="Pleckstrin-homology domain (PH domain)/Phosphotyrosine-binding domain (PTB)"/>
    <property type="match status" value="1"/>
</dbReference>
<dbReference type="SMART" id="SM00568">
    <property type="entry name" value="GRAM"/>
    <property type="match status" value="1"/>
</dbReference>
<dbReference type="EMBL" id="MDYQ01000251">
    <property type="protein sequence ID" value="PRP77861.1"/>
    <property type="molecule type" value="Genomic_DNA"/>
</dbReference>
<feature type="compositionally biased region" description="Basic and acidic residues" evidence="1">
    <location>
        <begin position="1"/>
        <end position="10"/>
    </location>
</feature>
<organism evidence="3 4">
    <name type="scientific">Planoprotostelium fungivorum</name>
    <dbReference type="NCBI Taxonomy" id="1890364"/>
    <lineage>
        <taxon>Eukaryota</taxon>
        <taxon>Amoebozoa</taxon>
        <taxon>Evosea</taxon>
        <taxon>Variosea</taxon>
        <taxon>Cavosteliida</taxon>
        <taxon>Cavosteliaceae</taxon>
        <taxon>Planoprotostelium</taxon>
    </lineage>
</organism>
<dbReference type="Pfam" id="PF02893">
    <property type="entry name" value="GRAM"/>
    <property type="match status" value="1"/>
</dbReference>
<sequence length="345" mass="39684">MAWFGRKDENSVDSLKSQLSDRDARIDALTTQVRLLSEQLNAYENAPPPVQEVAVERVTKSHRRQPSNAQSSTSGKEKDLENEIQDLKVKLRRAEEDVRTYKTASSQQETDNRWEERLANLEKAKGLQISELEKQIEWQNKTIAQWEASSKAKQSEESGQLEIKILRQDRAILQKDIEELEKKNQELEERNAKLVEEVKDLNTSMMDMRKKAEETIMPIQTRSKLDEQGDKEFQEKYGLPATEFVVTYYTCLSKHMAAGCIYITPRYIVFDTYVHVTSSAVVIPIEDILSVNKLGFLPGKGSDLEVLVMRNFMKRKQAVFDIMHQAENMNHNITSLRNGTAEIKS</sequence>
<keyword evidence="4" id="KW-1185">Reference proteome</keyword>
<name>A0A2P6N1Q2_9EUKA</name>
<feature type="region of interest" description="Disordered" evidence="1">
    <location>
        <begin position="1"/>
        <end position="20"/>
    </location>
</feature>
<dbReference type="InParanoid" id="A0A2P6N1Q2"/>
<feature type="region of interest" description="Disordered" evidence="1">
    <location>
        <begin position="40"/>
        <end position="81"/>
    </location>
</feature>
<evidence type="ECO:0000313" key="3">
    <source>
        <dbReference type="EMBL" id="PRP77861.1"/>
    </source>
</evidence>
<dbReference type="STRING" id="1890364.A0A2P6N1Q2"/>
<dbReference type="InterPro" id="IPR011993">
    <property type="entry name" value="PH-like_dom_sf"/>
</dbReference>
<reference evidence="3 4" key="1">
    <citation type="journal article" date="2018" name="Genome Biol. Evol.">
        <title>Multiple Roots of Fruiting Body Formation in Amoebozoa.</title>
        <authorList>
            <person name="Hillmann F."/>
            <person name="Forbes G."/>
            <person name="Novohradska S."/>
            <person name="Ferling I."/>
            <person name="Riege K."/>
            <person name="Groth M."/>
            <person name="Westermann M."/>
            <person name="Marz M."/>
            <person name="Spaller T."/>
            <person name="Winckler T."/>
            <person name="Schaap P."/>
            <person name="Glockner G."/>
        </authorList>
    </citation>
    <scope>NUCLEOTIDE SEQUENCE [LARGE SCALE GENOMIC DNA]</scope>
    <source>
        <strain evidence="3 4">Jena</strain>
    </source>
</reference>
<dbReference type="Proteomes" id="UP000241769">
    <property type="component" value="Unassembled WGS sequence"/>
</dbReference>
<evidence type="ECO:0000256" key="1">
    <source>
        <dbReference type="SAM" id="MobiDB-lite"/>
    </source>
</evidence>
<accession>A0A2P6N1Q2</accession>
<evidence type="ECO:0000259" key="2">
    <source>
        <dbReference type="SMART" id="SM00568"/>
    </source>
</evidence>
<gene>
    <name evidence="3" type="ORF">PROFUN_08535</name>
</gene>
<protein>
    <submittedName>
        <fullName evidence="3">Viral A-type inclusion protein</fullName>
    </submittedName>
</protein>
<proteinExistence type="predicted"/>